<reference evidence="6 7" key="1">
    <citation type="submission" date="2016-10" db="EMBL/GenBank/DDBJ databases">
        <title>Complete genome of the TMA-utilizing, human hosted archaeon Methanomethylophilus alvus Gen. nov, sp. nov., strain Mx-05, derived from a pure culture.</title>
        <authorList>
            <person name="Brugere J.-F."/>
            <person name="Ben Hania W."/>
            <person name="Chaudhary P.P."/>
            <person name="Gaci N."/>
            <person name="Borrel G."/>
            <person name="Cao Van Tuat L."/>
            <person name="Fardeau M.-L."/>
            <person name="Harris H.M.B."/>
            <person name="O'Toole P.W."/>
            <person name="Ollivier B."/>
        </authorList>
    </citation>
    <scope>NUCLEOTIDE SEQUENCE [LARGE SCALE GENOMIC DNA]</scope>
    <source>
        <strain evidence="6 7">Mx-05</strain>
    </source>
</reference>
<evidence type="ECO:0000313" key="6">
    <source>
        <dbReference type="EMBL" id="AYQ55001.1"/>
    </source>
</evidence>
<dbReference type="Proteomes" id="UP000273278">
    <property type="component" value="Chromosome"/>
</dbReference>
<protein>
    <submittedName>
        <fullName evidence="6">Na+-dependent transporter</fullName>
    </submittedName>
</protein>
<evidence type="ECO:0000313" key="7">
    <source>
        <dbReference type="Proteomes" id="UP000273278"/>
    </source>
</evidence>
<feature type="transmembrane region" description="Helical" evidence="5">
    <location>
        <begin position="269"/>
        <end position="291"/>
    </location>
</feature>
<feature type="transmembrane region" description="Helical" evidence="5">
    <location>
        <begin position="57"/>
        <end position="75"/>
    </location>
</feature>
<feature type="transmembrane region" description="Helical" evidence="5">
    <location>
        <begin position="87"/>
        <end position="110"/>
    </location>
</feature>
<keyword evidence="3 5" id="KW-1133">Transmembrane helix</keyword>
<dbReference type="AlphaFoldDB" id="A0A3G3IGV7"/>
<evidence type="ECO:0000256" key="1">
    <source>
        <dbReference type="ARBA" id="ARBA00004141"/>
    </source>
</evidence>
<feature type="transmembrane region" description="Helical" evidence="5">
    <location>
        <begin position="178"/>
        <end position="195"/>
    </location>
</feature>
<keyword evidence="4 5" id="KW-0472">Membrane</keyword>
<dbReference type="InterPro" id="IPR038770">
    <property type="entry name" value="Na+/solute_symporter_sf"/>
</dbReference>
<comment type="subcellular location">
    <subcellularLocation>
        <location evidence="1">Membrane</location>
        <topology evidence="1">Multi-pass membrane protein</topology>
    </subcellularLocation>
</comment>
<feature type="transmembrane region" description="Helical" evidence="5">
    <location>
        <begin position="235"/>
        <end position="257"/>
    </location>
</feature>
<evidence type="ECO:0000256" key="5">
    <source>
        <dbReference type="SAM" id="Phobius"/>
    </source>
</evidence>
<feature type="transmembrane region" description="Helical" evidence="5">
    <location>
        <begin position="297"/>
        <end position="319"/>
    </location>
</feature>
<dbReference type="Gene3D" id="1.20.1530.20">
    <property type="match status" value="1"/>
</dbReference>
<feature type="transmembrane region" description="Helical" evidence="5">
    <location>
        <begin position="207"/>
        <end position="223"/>
    </location>
</feature>
<dbReference type="EMBL" id="CP017686">
    <property type="protein sequence ID" value="AYQ55001.1"/>
    <property type="molecule type" value="Genomic_DNA"/>
</dbReference>
<proteinExistence type="predicted"/>
<keyword evidence="2 5" id="KW-0812">Transmembrane</keyword>
<dbReference type="InterPro" id="IPR002657">
    <property type="entry name" value="BilAc:Na_symport/Acr3"/>
</dbReference>
<sequence>MSICNNNIGCWKIPIYDAPMDRIMAMMNVLTDIRYWVAAAIVVAMLVGSLGEIVSDLVILVLMLQMIAAMHGLSFHRKDFKADAKPIFWSFVSCFGICTIITLLIGALFIPGNENLWYGWVMLAAVPSGVSVITLSLMMRGNRVMSVLALTVTYLIALGLTPLITTVFIGNAISPLEIFKYVLLFIAVPLLVNVPLKKVRINRNAKVVFINIMMFLLMVFSIGNNRDFIFGEPDVVALILLACVVRTFGVSLVMIHILKRRGADRDNSVVYMGFAVWKNSGLATTMCLVLLSGIPEASLPCVLSLLMESVWFAVMTGYIKKRWPPAKSIQEEVLTTG</sequence>
<evidence type="ECO:0000256" key="2">
    <source>
        <dbReference type="ARBA" id="ARBA00022692"/>
    </source>
</evidence>
<gene>
    <name evidence="6" type="ORF">BKD89_04180</name>
</gene>
<feature type="transmembrane region" description="Helical" evidence="5">
    <location>
        <begin position="116"/>
        <end position="135"/>
    </location>
</feature>
<feature type="transmembrane region" description="Helical" evidence="5">
    <location>
        <begin position="33"/>
        <end position="51"/>
    </location>
</feature>
<evidence type="ECO:0000256" key="4">
    <source>
        <dbReference type="ARBA" id="ARBA00023136"/>
    </source>
</evidence>
<accession>A0A3G3IGV7</accession>
<dbReference type="GO" id="GO:0016020">
    <property type="term" value="C:membrane"/>
    <property type="evidence" value="ECO:0007669"/>
    <property type="project" value="UniProtKB-SubCell"/>
</dbReference>
<evidence type="ECO:0000256" key="3">
    <source>
        <dbReference type="ARBA" id="ARBA00022989"/>
    </source>
</evidence>
<dbReference type="OMA" id="MGFAVWK"/>
<dbReference type="Pfam" id="PF01758">
    <property type="entry name" value="SBF"/>
    <property type="match status" value="1"/>
</dbReference>
<organism evidence="6 7">
    <name type="scientific">Methanomethylophilus alvi</name>
    <dbReference type="NCBI Taxonomy" id="1291540"/>
    <lineage>
        <taxon>Archaea</taxon>
        <taxon>Methanobacteriati</taxon>
        <taxon>Thermoplasmatota</taxon>
        <taxon>Thermoplasmata</taxon>
        <taxon>Methanomassiliicoccales</taxon>
        <taxon>Methanomethylophilaceae</taxon>
        <taxon>Methanomethylophilus</taxon>
    </lineage>
</organism>
<feature type="transmembrane region" description="Helical" evidence="5">
    <location>
        <begin position="147"/>
        <end position="172"/>
    </location>
</feature>
<name>A0A3G3IGV7_9ARCH</name>